<sequence>MSTETLQTTYFGPIQTWRRMTFQKYFAKTVLPSNRKLASTGKSSIKDVSRPVVMATSSDSWAQIADGRFELSPRKWPPKMQPPSSRGQAILQQLVNANCRLPPSLDGTKSDRRPAEVAEAEPNGKIELAARRVIQFPSIGTFGPAAVRTILQTHHFAGNCFSRRGIKALNEKKSTDRYSQLVIVAYATIAYCSVALLWQK</sequence>
<dbReference type="Proteomes" id="UP000784294">
    <property type="component" value="Unassembled WGS sequence"/>
</dbReference>
<evidence type="ECO:0000313" key="3">
    <source>
        <dbReference type="Proteomes" id="UP000784294"/>
    </source>
</evidence>
<feature type="transmembrane region" description="Helical" evidence="1">
    <location>
        <begin position="178"/>
        <end position="198"/>
    </location>
</feature>
<comment type="caution">
    <text evidence="2">The sequence shown here is derived from an EMBL/GenBank/DDBJ whole genome shotgun (WGS) entry which is preliminary data.</text>
</comment>
<gene>
    <name evidence="2" type="ORF">PXEA_LOCUS13302</name>
</gene>
<dbReference type="EMBL" id="CAAALY010043612">
    <property type="protein sequence ID" value="VEL19862.1"/>
    <property type="molecule type" value="Genomic_DNA"/>
</dbReference>
<name>A0A448WTI1_9PLAT</name>
<keyword evidence="3" id="KW-1185">Reference proteome</keyword>
<protein>
    <submittedName>
        <fullName evidence="2">Uncharacterized protein</fullName>
    </submittedName>
</protein>
<proteinExistence type="predicted"/>
<evidence type="ECO:0000256" key="1">
    <source>
        <dbReference type="SAM" id="Phobius"/>
    </source>
</evidence>
<reference evidence="2" key="1">
    <citation type="submission" date="2018-11" db="EMBL/GenBank/DDBJ databases">
        <authorList>
            <consortium name="Pathogen Informatics"/>
        </authorList>
    </citation>
    <scope>NUCLEOTIDE SEQUENCE</scope>
</reference>
<keyword evidence="1" id="KW-0472">Membrane</keyword>
<keyword evidence="1" id="KW-0812">Transmembrane</keyword>
<evidence type="ECO:0000313" key="2">
    <source>
        <dbReference type="EMBL" id="VEL19862.1"/>
    </source>
</evidence>
<accession>A0A448WTI1</accession>
<keyword evidence="1" id="KW-1133">Transmembrane helix</keyword>
<organism evidence="2 3">
    <name type="scientific">Protopolystoma xenopodis</name>
    <dbReference type="NCBI Taxonomy" id="117903"/>
    <lineage>
        <taxon>Eukaryota</taxon>
        <taxon>Metazoa</taxon>
        <taxon>Spiralia</taxon>
        <taxon>Lophotrochozoa</taxon>
        <taxon>Platyhelminthes</taxon>
        <taxon>Monogenea</taxon>
        <taxon>Polyopisthocotylea</taxon>
        <taxon>Polystomatidea</taxon>
        <taxon>Polystomatidae</taxon>
        <taxon>Protopolystoma</taxon>
    </lineage>
</organism>
<dbReference type="AlphaFoldDB" id="A0A448WTI1"/>